<protein>
    <submittedName>
        <fullName evidence="2">Zinc finger protein 330</fullName>
    </submittedName>
</protein>
<accession>A0AC54ZAN1</accession>
<reference evidence="2" key="1">
    <citation type="submission" date="2025-08" db="UniProtKB">
        <authorList>
            <consortium name="RefSeq"/>
        </authorList>
    </citation>
    <scope>IDENTIFICATION</scope>
</reference>
<organism evidence="1 2">
    <name type="scientific">Orycteropus afer afer</name>
    <dbReference type="NCBI Taxonomy" id="1230840"/>
    <lineage>
        <taxon>Eukaryota</taxon>
        <taxon>Metazoa</taxon>
        <taxon>Chordata</taxon>
        <taxon>Craniata</taxon>
        <taxon>Vertebrata</taxon>
        <taxon>Euteleostomi</taxon>
        <taxon>Mammalia</taxon>
        <taxon>Eutheria</taxon>
        <taxon>Afrotheria</taxon>
        <taxon>Tubulidentata</taxon>
        <taxon>Orycteropodidae</taxon>
        <taxon>Orycteropus</taxon>
    </lineage>
</organism>
<dbReference type="Proteomes" id="UP000694850">
    <property type="component" value="Unplaced"/>
</dbReference>
<name>A0AC54ZAN1_ORYAF</name>
<evidence type="ECO:0000313" key="1">
    <source>
        <dbReference type="Proteomes" id="UP000694850"/>
    </source>
</evidence>
<feature type="non-terminal residue" evidence="2">
    <location>
        <position position="314"/>
    </location>
</feature>
<dbReference type="RefSeq" id="XP_042636920.1">
    <property type="nucleotide sequence ID" value="XM_042780986.1"/>
</dbReference>
<gene>
    <name evidence="2" type="primary">ZNF330</name>
</gene>
<keyword evidence="1" id="KW-1185">Reference proteome</keyword>
<sequence length="314" mass="35852">MPKKKTGARKKAENRREREKQLRASRSTIDLAKHPCNASMECDKCQRRQKNRAFCYFCNSVQKLPICAQCGKTKCMMKSSDCVIKHAGVYSTGLAMVGAICDFCEAWVCHGRKCLSTHACACPLTDAECVECERGVWDHGGRIFSCSFCHNFLCEDDQFEHQASCQVLEAETFKCVSCNRLGQHSCLRCKACFCDEHTRSKVFKQEKGKQPPCPKCGHETQETKDLSMSSKCLKNTTAGCIQHQYLRAYEYLVDWYGISYNIVSGQEILFVAKRCRNKPMVMEPETRREIIILAEVIDFLDDEEVQQSQYKKAM</sequence>
<proteinExistence type="predicted"/>
<evidence type="ECO:0000313" key="2">
    <source>
        <dbReference type="RefSeq" id="XP_042636920.1"/>
    </source>
</evidence>